<organism evidence="1">
    <name type="scientific">uncultured Caudovirales phage</name>
    <dbReference type="NCBI Taxonomy" id="2100421"/>
    <lineage>
        <taxon>Viruses</taxon>
        <taxon>Duplodnaviria</taxon>
        <taxon>Heunggongvirae</taxon>
        <taxon>Uroviricota</taxon>
        <taxon>Caudoviricetes</taxon>
        <taxon>Peduoviridae</taxon>
        <taxon>Maltschvirus</taxon>
        <taxon>Maltschvirus maltsch</taxon>
    </lineage>
</organism>
<dbReference type="EMBL" id="LR797254">
    <property type="protein sequence ID" value="CAB4197785.1"/>
    <property type="molecule type" value="Genomic_DNA"/>
</dbReference>
<evidence type="ECO:0000313" key="2">
    <source>
        <dbReference type="EMBL" id="CAB4197785.1"/>
    </source>
</evidence>
<sequence>MTEPRQSLTEFAAANNLTRGKAAWLEGIPEKDEIVAGWQAGMTVGQIRKWLVDVCEYDPQDATISRLQRLSVNYPRDSARD</sequence>
<name>A0A6J5PE05_9CAUD</name>
<gene>
    <name evidence="2" type="ORF">UFOVP1305_33</name>
    <name evidence="1" type="ORF">UFOVP896_71</name>
</gene>
<reference evidence="1" key="1">
    <citation type="submission" date="2020-05" db="EMBL/GenBank/DDBJ databases">
        <authorList>
            <person name="Chiriac C."/>
            <person name="Salcher M."/>
            <person name="Ghai R."/>
            <person name="Kavagutti S V."/>
        </authorList>
    </citation>
    <scope>NUCLEOTIDE SEQUENCE</scope>
</reference>
<dbReference type="EMBL" id="LR796844">
    <property type="protein sequence ID" value="CAB4169693.1"/>
    <property type="molecule type" value="Genomic_DNA"/>
</dbReference>
<protein>
    <submittedName>
        <fullName evidence="1">Uncharacterized protein</fullName>
    </submittedName>
</protein>
<evidence type="ECO:0000313" key="1">
    <source>
        <dbReference type="EMBL" id="CAB4169693.1"/>
    </source>
</evidence>
<accession>A0A6J5PE05</accession>
<proteinExistence type="predicted"/>